<keyword evidence="2" id="KW-1185">Reference proteome</keyword>
<dbReference type="InterPro" id="IPR037914">
    <property type="entry name" value="SpoVT-AbrB_sf"/>
</dbReference>
<name>A0A4P6YXC4_9LACO</name>
<dbReference type="NCBIfam" id="NF047400">
    <property type="entry name" value="MazE_PemI_antitoxin"/>
    <property type="match status" value="1"/>
</dbReference>
<dbReference type="AlphaFoldDB" id="A0A4P6YXC4"/>
<reference evidence="2" key="1">
    <citation type="submission" date="2019-03" db="EMBL/GenBank/DDBJ databases">
        <title>Weissella sp. 26KH-42 Genome sequencing.</title>
        <authorList>
            <person name="Heo J."/>
            <person name="Kim S.-J."/>
            <person name="Kim J.-S."/>
            <person name="Hong S.-B."/>
            <person name="Kwon S.-W."/>
        </authorList>
    </citation>
    <scope>NUCLEOTIDE SEQUENCE [LARGE SCALE GENOMIC DNA]</scope>
    <source>
        <strain evidence="2">26KH-42</strain>
    </source>
</reference>
<evidence type="ECO:0000313" key="1">
    <source>
        <dbReference type="EMBL" id="QBO37467.1"/>
    </source>
</evidence>
<gene>
    <name evidence="1" type="ORF">EQG49_06210</name>
</gene>
<organism evidence="1 2">
    <name type="scientific">Periweissella cryptocerci</name>
    <dbReference type="NCBI Taxonomy" id="2506420"/>
    <lineage>
        <taxon>Bacteria</taxon>
        <taxon>Bacillati</taxon>
        <taxon>Bacillota</taxon>
        <taxon>Bacilli</taxon>
        <taxon>Lactobacillales</taxon>
        <taxon>Lactobacillaceae</taxon>
        <taxon>Periweissella</taxon>
    </lineage>
</organism>
<dbReference type="EMBL" id="CP037940">
    <property type="protein sequence ID" value="QBO37467.1"/>
    <property type="molecule type" value="Genomic_DNA"/>
</dbReference>
<sequence>MTSVKIRKVGNSSVLTVPQSILPANVTEFLVYAGEDGKIVYTPIKNNPFNDAELMATLDLKQTEEFEGVGEVGLERNE</sequence>
<proteinExistence type="predicted"/>
<dbReference type="OrthoDB" id="71707at2"/>
<accession>A0A4P6YXC4</accession>
<dbReference type="Proteomes" id="UP000292886">
    <property type="component" value="Chromosome"/>
</dbReference>
<protein>
    <submittedName>
        <fullName evidence="1">Antitoxin of toxin-antitoxin stability system</fullName>
    </submittedName>
</protein>
<dbReference type="SUPFAM" id="SSF89447">
    <property type="entry name" value="AbrB/MazE/MraZ-like"/>
    <property type="match status" value="1"/>
</dbReference>
<dbReference type="KEGG" id="wei:EQG49_06210"/>
<evidence type="ECO:0000313" key="2">
    <source>
        <dbReference type="Proteomes" id="UP000292886"/>
    </source>
</evidence>
<dbReference type="Gene3D" id="2.10.260.10">
    <property type="match status" value="1"/>
</dbReference>